<dbReference type="Gene3D" id="1.10.150.120">
    <property type="entry name" value="[2Fe-2S]-binding domain"/>
    <property type="match status" value="1"/>
</dbReference>
<name>A0A0P1GGS4_9RHOB</name>
<dbReference type="EMBL" id="CYSD01000002">
    <property type="protein sequence ID" value="CUH74886.1"/>
    <property type="molecule type" value="Genomic_DNA"/>
</dbReference>
<dbReference type="PROSITE" id="PS51085">
    <property type="entry name" value="2FE2S_FER_2"/>
    <property type="match status" value="1"/>
</dbReference>
<dbReference type="InterPro" id="IPR016208">
    <property type="entry name" value="Ald_Oxase/xanthine_DH-like"/>
</dbReference>
<dbReference type="PROSITE" id="PS51387">
    <property type="entry name" value="FAD_PCMH"/>
    <property type="match status" value="1"/>
</dbReference>
<keyword evidence="9" id="KW-1185">Reference proteome</keyword>
<dbReference type="SUPFAM" id="SSF55447">
    <property type="entry name" value="CO dehydrogenase flavoprotein C-terminal domain-like"/>
    <property type="match status" value="1"/>
</dbReference>
<sequence>MGNATGIKMTITFHLNGEEVSLPDISPTTTLLDWLREDRGLTGTKEGCNEGDCGACTVMVTDQGGHKALNACILFLPQLHGKSVRTVEGAAGPDGQLHPVQEAMVDLHGSQCGFCTPGFVMSMATAHANGATDHDDQLAGNLCRCTGYAPIIRAAKAAEEAPVPSWIKDDSSFIFSEISRGEVADRGAEPPTSLRPTCADELATAYAARPDATLIAGATDVGLWVTKSLRDLDDVIFLDGCTDLKDITVTEDEVRFGAMVDMNRVRDTLAPLHSSYAEMVRRYASQQVRGAATIGGNIANGSPIGDNPPALIALGATLHLRQGETRRALPIEDFFIDYGKQARAPGEFVAAVSFPRQPDSLRVYKISKRFDQDISAVLGAFNVTVVNGSVTAARIAFGGMAGIPKRASHVEAALIGKAWTAETVAAAQAMFDKDFTPLTDMRASSHYRLETARGLLARYFADLNGETTHVLEVN</sequence>
<dbReference type="GO" id="GO:0005506">
    <property type="term" value="F:iron ion binding"/>
    <property type="evidence" value="ECO:0007669"/>
    <property type="project" value="InterPro"/>
</dbReference>
<reference evidence="8 9" key="1">
    <citation type="submission" date="2015-09" db="EMBL/GenBank/DDBJ databases">
        <authorList>
            <consortium name="Swine Surveillance"/>
        </authorList>
    </citation>
    <scope>NUCLEOTIDE SEQUENCE [LARGE SCALE GENOMIC DNA]</scope>
    <source>
        <strain evidence="8 9">CECT 7557</strain>
    </source>
</reference>
<dbReference type="InterPro" id="IPR005107">
    <property type="entry name" value="CO_DH_flav_C"/>
</dbReference>
<dbReference type="InterPro" id="IPR036683">
    <property type="entry name" value="CO_DH_flav_C_dom_sf"/>
</dbReference>
<dbReference type="SUPFAM" id="SSF54292">
    <property type="entry name" value="2Fe-2S ferredoxin-like"/>
    <property type="match status" value="1"/>
</dbReference>
<dbReference type="AlphaFoldDB" id="A0A0P1GGS4"/>
<evidence type="ECO:0000256" key="1">
    <source>
        <dbReference type="ARBA" id="ARBA00022630"/>
    </source>
</evidence>
<dbReference type="PROSITE" id="PS00197">
    <property type="entry name" value="2FE2S_FER_1"/>
    <property type="match status" value="1"/>
</dbReference>
<dbReference type="InterPro" id="IPR012675">
    <property type="entry name" value="Beta-grasp_dom_sf"/>
</dbReference>
<dbReference type="GO" id="GO:0071949">
    <property type="term" value="F:FAD binding"/>
    <property type="evidence" value="ECO:0007669"/>
    <property type="project" value="InterPro"/>
</dbReference>
<dbReference type="InterPro" id="IPR002346">
    <property type="entry name" value="Mopterin_DH_FAD-bd"/>
</dbReference>
<dbReference type="Gene3D" id="3.30.390.50">
    <property type="entry name" value="CO dehydrogenase flavoprotein, C-terminal domain"/>
    <property type="match status" value="1"/>
</dbReference>
<dbReference type="SUPFAM" id="SSF56176">
    <property type="entry name" value="FAD-binding/transporter-associated domain-like"/>
    <property type="match status" value="1"/>
</dbReference>
<evidence type="ECO:0000256" key="3">
    <source>
        <dbReference type="ARBA" id="ARBA00022827"/>
    </source>
</evidence>
<dbReference type="PANTHER" id="PTHR45444:SF3">
    <property type="entry name" value="XANTHINE DEHYDROGENASE"/>
    <property type="match status" value="1"/>
</dbReference>
<keyword evidence="5" id="KW-0408">Iron</keyword>
<dbReference type="NCBIfam" id="TIGR02963">
    <property type="entry name" value="xanthine_xdhA"/>
    <property type="match status" value="1"/>
</dbReference>
<dbReference type="InterPro" id="IPR006058">
    <property type="entry name" value="2Fe2S_fd_BS"/>
</dbReference>
<protein>
    <submittedName>
        <fullName evidence="8">4-hydroxybenzoyl-CoA reductase subunit gamma</fullName>
        <ecNumber evidence="8">1.3.7.9</ecNumber>
    </submittedName>
</protein>
<dbReference type="SMART" id="SM01092">
    <property type="entry name" value="CO_deh_flav_C"/>
    <property type="match status" value="1"/>
</dbReference>
<evidence type="ECO:0000259" key="6">
    <source>
        <dbReference type="PROSITE" id="PS51085"/>
    </source>
</evidence>
<evidence type="ECO:0000313" key="8">
    <source>
        <dbReference type="EMBL" id="CUH74886.1"/>
    </source>
</evidence>
<dbReference type="InterPro" id="IPR036318">
    <property type="entry name" value="FAD-bd_PCMH-like_sf"/>
</dbReference>
<dbReference type="Pfam" id="PF03450">
    <property type="entry name" value="CO_deh_flav_C"/>
    <property type="match status" value="1"/>
</dbReference>
<dbReference type="InterPro" id="IPR036010">
    <property type="entry name" value="2Fe-2S_ferredoxin-like_sf"/>
</dbReference>
<dbReference type="Gene3D" id="3.30.43.10">
    <property type="entry name" value="Uridine Diphospho-n-acetylenolpyruvylglucosamine Reductase, domain 2"/>
    <property type="match status" value="1"/>
</dbReference>
<dbReference type="SUPFAM" id="SSF47741">
    <property type="entry name" value="CO dehydrogenase ISP C-domain like"/>
    <property type="match status" value="1"/>
</dbReference>
<dbReference type="InterPro" id="IPR001041">
    <property type="entry name" value="2Fe-2S_ferredoxin-type"/>
</dbReference>
<evidence type="ECO:0000313" key="9">
    <source>
        <dbReference type="Proteomes" id="UP000052022"/>
    </source>
</evidence>
<dbReference type="PIRSF" id="PIRSF036557">
    <property type="entry name" value="XdhA_RC"/>
    <property type="match status" value="1"/>
</dbReference>
<dbReference type="GO" id="GO:0051537">
    <property type="term" value="F:2 iron, 2 sulfur cluster binding"/>
    <property type="evidence" value="ECO:0007669"/>
    <property type="project" value="InterPro"/>
</dbReference>
<dbReference type="STRING" id="928856.SAMN04488049_11337"/>
<dbReference type="Pfam" id="PF00941">
    <property type="entry name" value="FAD_binding_5"/>
    <property type="match status" value="1"/>
</dbReference>
<keyword evidence="4 8" id="KW-0560">Oxidoreductase</keyword>
<dbReference type="InterPro" id="IPR002888">
    <property type="entry name" value="2Fe-2S-bd"/>
</dbReference>
<evidence type="ECO:0000256" key="2">
    <source>
        <dbReference type="ARBA" id="ARBA00022723"/>
    </source>
</evidence>
<keyword evidence="3" id="KW-0274">FAD</keyword>
<accession>A0A0P1GGS4</accession>
<dbReference type="InterPro" id="IPR036884">
    <property type="entry name" value="2Fe-2S-bd_dom_sf"/>
</dbReference>
<feature type="domain" description="FAD-binding PCMH-type" evidence="7">
    <location>
        <begin position="186"/>
        <end position="359"/>
    </location>
</feature>
<dbReference type="InterPro" id="IPR016166">
    <property type="entry name" value="FAD-bd_PCMH"/>
</dbReference>
<dbReference type="Pfam" id="PF01799">
    <property type="entry name" value="Fer2_2"/>
    <property type="match status" value="1"/>
</dbReference>
<dbReference type="EC" id="1.3.7.9" evidence="8"/>
<dbReference type="PANTHER" id="PTHR45444">
    <property type="entry name" value="XANTHINE DEHYDROGENASE"/>
    <property type="match status" value="1"/>
</dbReference>
<dbReference type="Pfam" id="PF00111">
    <property type="entry name" value="Fer2"/>
    <property type="match status" value="1"/>
</dbReference>
<dbReference type="GO" id="GO:0004854">
    <property type="term" value="F:xanthine dehydrogenase activity"/>
    <property type="evidence" value="ECO:0007669"/>
    <property type="project" value="InterPro"/>
</dbReference>
<dbReference type="CDD" id="cd00207">
    <property type="entry name" value="fer2"/>
    <property type="match status" value="1"/>
</dbReference>
<evidence type="ECO:0000256" key="4">
    <source>
        <dbReference type="ARBA" id="ARBA00023002"/>
    </source>
</evidence>
<dbReference type="InterPro" id="IPR016167">
    <property type="entry name" value="FAD-bd_PCMH_sub1"/>
</dbReference>
<feature type="domain" description="2Fe-2S ferredoxin-type" evidence="6">
    <location>
        <begin position="9"/>
        <end position="90"/>
    </location>
</feature>
<dbReference type="InterPro" id="IPR012175">
    <property type="entry name" value="Xanth_DH_ssu_bac"/>
</dbReference>
<dbReference type="InterPro" id="IPR016169">
    <property type="entry name" value="FAD-bd_PCMH_sub2"/>
</dbReference>
<evidence type="ECO:0000259" key="7">
    <source>
        <dbReference type="PROSITE" id="PS51387"/>
    </source>
</evidence>
<organism evidence="8 9">
    <name type="scientific">Tritonibacter multivorans</name>
    <dbReference type="NCBI Taxonomy" id="928856"/>
    <lineage>
        <taxon>Bacteria</taxon>
        <taxon>Pseudomonadati</taxon>
        <taxon>Pseudomonadota</taxon>
        <taxon>Alphaproteobacteria</taxon>
        <taxon>Rhodobacterales</taxon>
        <taxon>Paracoccaceae</taxon>
        <taxon>Tritonibacter</taxon>
    </lineage>
</organism>
<dbReference type="Gene3D" id="3.30.465.10">
    <property type="match status" value="1"/>
</dbReference>
<gene>
    <name evidence="8" type="primary">hcrC</name>
    <name evidence="8" type="ORF">TRM7557_00127</name>
</gene>
<keyword evidence="1" id="KW-0285">Flavoprotein</keyword>
<dbReference type="InterPro" id="IPR014307">
    <property type="entry name" value="Xanthine_DH_ssu"/>
</dbReference>
<dbReference type="Gene3D" id="3.10.20.30">
    <property type="match status" value="1"/>
</dbReference>
<keyword evidence="2" id="KW-0479">Metal-binding</keyword>
<evidence type="ECO:0000256" key="5">
    <source>
        <dbReference type="ARBA" id="ARBA00023004"/>
    </source>
</evidence>
<dbReference type="Proteomes" id="UP000052022">
    <property type="component" value="Unassembled WGS sequence"/>
</dbReference>
<proteinExistence type="predicted"/>